<evidence type="ECO:0000256" key="10">
    <source>
        <dbReference type="SAM" id="Phobius"/>
    </source>
</evidence>
<proteinExistence type="predicted"/>
<dbReference type="AlphaFoldDB" id="A0ABD2BPA5"/>
<evidence type="ECO:0000256" key="6">
    <source>
        <dbReference type="ARBA" id="ARBA00022989"/>
    </source>
</evidence>
<keyword evidence="6 10" id="KW-1133">Transmembrane helix</keyword>
<evidence type="ECO:0008006" key="13">
    <source>
        <dbReference type="Google" id="ProtNLM"/>
    </source>
</evidence>
<feature type="transmembrane region" description="Helical" evidence="10">
    <location>
        <begin position="145"/>
        <end position="170"/>
    </location>
</feature>
<keyword evidence="9" id="KW-0807">Transducer</keyword>
<accession>A0ABD2BPA5</accession>
<dbReference type="PANTHER" id="PTHR21137">
    <property type="entry name" value="ODORANT RECEPTOR"/>
    <property type="match status" value="1"/>
</dbReference>
<keyword evidence="4 10" id="KW-0812">Transmembrane</keyword>
<evidence type="ECO:0000256" key="9">
    <source>
        <dbReference type="ARBA" id="ARBA00023224"/>
    </source>
</evidence>
<evidence type="ECO:0000256" key="4">
    <source>
        <dbReference type="ARBA" id="ARBA00022692"/>
    </source>
</evidence>
<keyword evidence="12" id="KW-1185">Reference proteome</keyword>
<keyword evidence="8" id="KW-0675">Receptor</keyword>
<feature type="transmembrane region" description="Helical" evidence="10">
    <location>
        <begin position="52"/>
        <end position="74"/>
    </location>
</feature>
<evidence type="ECO:0000256" key="3">
    <source>
        <dbReference type="ARBA" id="ARBA00022606"/>
    </source>
</evidence>
<sequence>MHRWADRCLNITTDSSTLLTEEDYIDNEYYAYNRLFFRLLGLWQHQTSCKQFIYVCFINLLFFIETFEQIYALLTLEKKLISITKLLETILPTLCFGACYFNLLWNATNMKKIFYRIKCDWNDLSNKPELIILKKYANVSRHYKIIIAGIANYSMFIAVIQHACALFYIVEWRVNERFRKPPQNFYYANTDDELAEEKECIISIIEYYNNAIEFILSLTFNLTEAIGKLLYVISSLFAIYVYSFLAQKLIDHNANVFLKFCQIPFYLLSLRTQKLLLCLLMSSMRVCSISLKGAIVVSHDLFATFMRKAFSFAMVLYSLQ</sequence>
<evidence type="ECO:0000313" key="12">
    <source>
        <dbReference type="Proteomes" id="UP001607303"/>
    </source>
</evidence>
<gene>
    <name evidence="11" type="ORF">V1477_013798</name>
</gene>
<dbReference type="GO" id="GO:0007608">
    <property type="term" value="P:sensory perception of smell"/>
    <property type="evidence" value="ECO:0007669"/>
    <property type="project" value="UniProtKB-KW"/>
</dbReference>
<name>A0ABD2BPA5_VESMC</name>
<keyword evidence="5" id="KW-0552">Olfaction</keyword>
<protein>
    <recommendedName>
        <fullName evidence="13">Odorant receptor</fullName>
    </recommendedName>
</protein>
<dbReference type="InterPro" id="IPR004117">
    <property type="entry name" value="7tm6_olfct_rcpt"/>
</dbReference>
<evidence type="ECO:0000256" key="7">
    <source>
        <dbReference type="ARBA" id="ARBA00023136"/>
    </source>
</evidence>
<evidence type="ECO:0000256" key="2">
    <source>
        <dbReference type="ARBA" id="ARBA00022475"/>
    </source>
</evidence>
<feature type="transmembrane region" description="Helical" evidence="10">
    <location>
        <begin position="229"/>
        <end position="246"/>
    </location>
</feature>
<comment type="caution">
    <text evidence="11">The sequence shown here is derived from an EMBL/GenBank/DDBJ whole genome shotgun (WGS) entry which is preliminary data.</text>
</comment>
<dbReference type="PANTHER" id="PTHR21137:SF35">
    <property type="entry name" value="ODORANT RECEPTOR 19A-RELATED"/>
    <property type="match status" value="1"/>
</dbReference>
<feature type="transmembrane region" description="Helical" evidence="10">
    <location>
        <begin position="275"/>
        <end position="295"/>
    </location>
</feature>
<dbReference type="GO" id="GO:0007165">
    <property type="term" value="P:signal transduction"/>
    <property type="evidence" value="ECO:0007669"/>
    <property type="project" value="UniProtKB-KW"/>
</dbReference>
<dbReference type="Proteomes" id="UP001607303">
    <property type="component" value="Unassembled WGS sequence"/>
</dbReference>
<evidence type="ECO:0000256" key="5">
    <source>
        <dbReference type="ARBA" id="ARBA00022725"/>
    </source>
</evidence>
<keyword evidence="7 10" id="KW-0472">Membrane</keyword>
<organism evidence="11 12">
    <name type="scientific">Vespula maculifrons</name>
    <name type="common">Eastern yellow jacket</name>
    <name type="synonym">Wasp</name>
    <dbReference type="NCBI Taxonomy" id="7453"/>
    <lineage>
        <taxon>Eukaryota</taxon>
        <taxon>Metazoa</taxon>
        <taxon>Ecdysozoa</taxon>
        <taxon>Arthropoda</taxon>
        <taxon>Hexapoda</taxon>
        <taxon>Insecta</taxon>
        <taxon>Pterygota</taxon>
        <taxon>Neoptera</taxon>
        <taxon>Endopterygota</taxon>
        <taxon>Hymenoptera</taxon>
        <taxon>Apocrita</taxon>
        <taxon>Aculeata</taxon>
        <taxon>Vespoidea</taxon>
        <taxon>Vespidae</taxon>
        <taxon>Vespinae</taxon>
        <taxon>Vespula</taxon>
    </lineage>
</organism>
<dbReference type="EMBL" id="JAYRBN010000071">
    <property type="protein sequence ID" value="KAL2734621.1"/>
    <property type="molecule type" value="Genomic_DNA"/>
</dbReference>
<keyword evidence="3" id="KW-0716">Sensory transduction</keyword>
<evidence type="ECO:0000256" key="8">
    <source>
        <dbReference type="ARBA" id="ARBA00023170"/>
    </source>
</evidence>
<comment type="subcellular location">
    <subcellularLocation>
        <location evidence="1">Cell membrane</location>
        <topology evidence="1">Multi-pass membrane protein</topology>
    </subcellularLocation>
</comment>
<reference evidence="11 12" key="1">
    <citation type="journal article" date="2024" name="Ann. Entomol. Soc. Am.">
        <title>Genomic analyses of the southern and eastern yellowjacket wasps (Hymenoptera: Vespidae) reveal evolutionary signatures of social life.</title>
        <authorList>
            <person name="Catto M.A."/>
            <person name="Caine P.B."/>
            <person name="Orr S.E."/>
            <person name="Hunt B.G."/>
            <person name="Goodisman M.A.D."/>
        </authorList>
    </citation>
    <scope>NUCLEOTIDE SEQUENCE [LARGE SCALE GENOMIC DNA]</scope>
    <source>
        <strain evidence="11">232</strain>
        <tissue evidence="11">Head and thorax</tissue>
    </source>
</reference>
<keyword evidence="2" id="KW-1003">Cell membrane</keyword>
<feature type="transmembrane region" description="Helical" evidence="10">
    <location>
        <begin position="86"/>
        <end position="105"/>
    </location>
</feature>
<evidence type="ECO:0000313" key="11">
    <source>
        <dbReference type="EMBL" id="KAL2734621.1"/>
    </source>
</evidence>
<dbReference type="GO" id="GO:0005886">
    <property type="term" value="C:plasma membrane"/>
    <property type="evidence" value="ECO:0007669"/>
    <property type="project" value="UniProtKB-SubCell"/>
</dbReference>
<evidence type="ECO:0000256" key="1">
    <source>
        <dbReference type="ARBA" id="ARBA00004651"/>
    </source>
</evidence>